<feature type="transmembrane region" description="Helical" evidence="6">
    <location>
        <begin position="56"/>
        <end position="79"/>
    </location>
</feature>
<dbReference type="PANTHER" id="PTHR10806">
    <property type="entry name" value="SIGNAL PEPTIDASE COMPLEX CATALYTIC SUBUNIT SEC11"/>
    <property type="match status" value="1"/>
</dbReference>
<keyword evidence="9" id="KW-1185">Reference proteome</keyword>
<dbReference type="EMBL" id="CP027033">
    <property type="protein sequence ID" value="AXR80036.1"/>
    <property type="molecule type" value="Genomic_DNA"/>
</dbReference>
<reference evidence="8" key="3">
    <citation type="journal article" date="2019" name="Int. J. Syst. Evol. Microbiol.">
        <title>Natronolimnobius sulfurireducens sp. nov. and Halalkaliarchaeum desulfuricum gen. nov., sp. nov., the first sulfur-respiring alkaliphilic haloarchaea from hypersaline alkaline lakes.</title>
        <authorList>
            <person name="Sorokin D.Y."/>
            <person name="Yakimov M."/>
            <person name="Messina E."/>
            <person name="Merkel A.Y."/>
            <person name="Bale N.J."/>
            <person name="Sinninghe Damste J.S."/>
        </authorList>
    </citation>
    <scope>NUCLEOTIDE SEQUENCE</scope>
    <source>
        <strain evidence="8">AArc-Mg</strain>
        <strain evidence="7">AArc1</strain>
    </source>
</reference>
<dbReference type="GO" id="GO:0006465">
    <property type="term" value="P:signal peptide processing"/>
    <property type="evidence" value="ECO:0007669"/>
    <property type="project" value="InterPro"/>
</dbReference>
<dbReference type="RefSeq" id="WP_117362543.1">
    <property type="nucleotide sequence ID" value="NZ_CP024047.1"/>
</dbReference>
<dbReference type="InterPro" id="IPR019533">
    <property type="entry name" value="Peptidase_S26"/>
</dbReference>
<evidence type="ECO:0000313" key="7">
    <source>
        <dbReference type="EMBL" id="AXR76357.1"/>
    </source>
</evidence>
<dbReference type="AlphaFoldDB" id="A0A346PKJ1"/>
<dbReference type="KEGG" id="nan:AArc1_0002"/>
<feature type="region of interest" description="Disordered" evidence="5">
    <location>
        <begin position="1"/>
        <end position="26"/>
    </location>
</feature>
<evidence type="ECO:0000256" key="6">
    <source>
        <dbReference type="SAM" id="Phobius"/>
    </source>
</evidence>
<evidence type="ECO:0000256" key="4">
    <source>
        <dbReference type="ARBA" id="ARBA00023136"/>
    </source>
</evidence>
<dbReference type="PANTHER" id="PTHR10806:SF6">
    <property type="entry name" value="SIGNAL PEPTIDASE COMPLEX CATALYTIC SUBUNIT SEC11"/>
    <property type="match status" value="1"/>
</dbReference>
<evidence type="ECO:0000256" key="2">
    <source>
        <dbReference type="ARBA" id="ARBA00022692"/>
    </source>
</evidence>
<name>A0A346PKJ1_9EURY</name>
<keyword evidence="2 6" id="KW-0812">Transmembrane</keyword>
<dbReference type="SUPFAM" id="SSF51306">
    <property type="entry name" value="LexA/Signal peptidase"/>
    <property type="match status" value="1"/>
</dbReference>
<dbReference type="Proteomes" id="UP000258613">
    <property type="component" value="Chromosome"/>
</dbReference>
<evidence type="ECO:0000256" key="5">
    <source>
        <dbReference type="SAM" id="MobiDB-lite"/>
    </source>
</evidence>
<accession>A0A346PKJ1</accession>
<dbReference type="InterPro" id="IPR001733">
    <property type="entry name" value="Peptidase_S26B"/>
</dbReference>
<evidence type="ECO:0000313" key="10">
    <source>
        <dbReference type="Proteomes" id="UP000258707"/>
    </source>
</evidence>
<keyword evidence="3 6" id="KW-1133">Transmembrane helix</keyword>
<organism evidence="8 9">
    <name type="scientific">Natrarchaeobaculum sulfurireducens</name>
    <dbReference type="NCBI Taxonomy" id="2044521"/>
    <lineage>
        <taxon>Archaea</taxon>
        <taxon>Methanobacteriati</taxon>
        <taxon>Methanobacteriota</taxon>
        <taxon>Stenosarchaea group</taxon>
        <taxon>Halobacteria</taxon>
        <taxon>Halobacteriales</taxon>
        <taxon>Natrialbaceae</taxon>
        <taxon>Natrarchaeobaculum</taxon>
    </lineage>
</organism>
<dbReference type="GO" id="GO:0016020">
    <property type="term" value="C:membrane"/>
    <property type="evidence" value="ECO:0007669"/>
    <property type="project" value="UniProtKB-SubCell"/>
</dbReference>
<reference evidence="9" key="2">
    <citation type="submission" date="2018-02" db="EMBL/GenBank/DDBJ databases">
        <title>Phenotypic and genomic properties of facultatively anaerobic sulfur-reducing natronoarchaea from hypersaline soda lakes.</title>
        <authorList>
            <person name="Sorokin D.Y."/>
            <person name="Kublanov I.V."/>
            <person name="Roman P."/>
            <person name="Sinninghe Damste J.S."/>
            <person name="Golyshin P.N."/>
            <person name="Rojo D."/>
            <person name="Ciordia S."/>
            <person name="Mena M.D.C."/>
            <person name="Ferrer M."/>
            <person name="Messina E."/>
            <person name="Smedile F."/>
            <person name="La Spada G."/>
            <person name="La Cono V."/>
            <person name="Yakimov M.M."/>
        </authorList>
    </citation>
    <scope>NUCLEOTIDE SEQUENCE [LARGE SCALE GENOMIC DNA]</scope>
    <source>
        <strain evidence="9">AArc-Mg</strain>
    </source>
</reference>
<dbReference type="KEGG" id="nag:AArcMg_0002"/>
<keyword evidence="4 6" id="KW-0472">Membrane</keyword>
<reference evidence="10" key="1">
    <citation type="submission" date="2017-10" db="EMBL/GenBank/DDBJ databases">
        <title>Phenotypic and genomic properties of facultatively anaerobic sulfur-reducing natronoarchaea from hypersaline soda lakes.</title>
        <authorList>
            <person name="Sorokin D.Y."/>
            <person name="Kublanov I.V."/>
            <person name="Roman P."/>
            <person name="Sinninghe Damste J.S."/>
            <person name="Golyshin P.N."/>
            <person name="Rojo D."/>
            <person name="Ciordia S."/>
            <person name="Mena Md.C."/>
            <person name="Ferrer M."/>
            <person name="Messina E."/>
            <person name="Smedile F."/>
            <person name="La Spada G."/>
            <person name="La Cono V."/>
            <person name="Yakimov M.M."/>
        </authorList>
    </citation>
    <scope>NUCLEOTIDE SEQUENCE [LARGE SCALE GENOMIC DNA]</scope>
    <source>
        <strain evidence="10">AArc1</strain>
    </source>
</reference>
<evidence type="ECO:0000313" key="9">
    <source>
        <dbReference type="Proteomes" id="UP000258613"/>
    </source>
</evidence>
<dbReference type="InterPro" id="IPR036286">
    <property type="entry name" value="LexA/Signal_pep-like_sf"/>
</dbReference>
<dbReference type="GO" id="GO:0009003">
    <property type="term" value="F:signal peptidase activity"/>
    <property type="evidence" value="ECO:0007669"/>
    <property type="project" value="UniProtKB-EC"/>
</dbReference>
<dbReference type="CDD" id="cd06530">
    <property type="entry name" value="S26_SPase_I"/>
    <property type="match status" value="1"/>
</dbReference>
<keyword evidence="8" id="KW-0378">Hydrolase</keyword>
<dbReference type="GeneID" id="37640495"/>
<protein>
    <submittedName>
        <fullName evidence="8">Signal peptidase I</fullName>
        <ecNumber evidence="8">3.4.21.89</ecNumber>
    </submittedName>
</protein>
<dbReference type="OrthoDB" id="4822at2157"/>
<dbReference type="GO" id="GO:0004252">
    <property type="term" value="F:serine-type endopeptidase activity"/>
    <property type="evidence" value="ECO:0007669"/>
    <property type="project" value="InterPro"/>
</dbReference>
<comment type="subcellular location">
    <subcellularLocation>
        <location evidence="1">Membrane</location>
    </subcellularLocation>
</comment>
<dbReference type="EC" id="3.4.21.89" evidence="8"/>
<dbReference type="Proteomes" id="UP000258707">
    <property type="component" value="Chromosome"/>
</dbReference>
<gene>
    <name evidence="7" type="ORF">AArc1_0002</name>
    <name evidence="8" type="ORF">AArcMg_0002</name>
</gene>
<accession>A0A346PA12</accession>
<dbReference type="EMBL" id="CP024047">
    <property type="protein sequence ID" value="AXR76357.1"/>
    <property type="molecule type" value="Genomic_DNA"/>
</dbReference>
<evidence type="ECO:0000256" key="1">
    <source>
        <dbReference type="ARBA" id="ARBA00004370"/>
    </source>
</evidence>
<evidence type="ECO:0000256" key="3">
    <source>
        <dbReference type="ARBA" id="ARBA00022989"/>
    </source>
</evidence>
<proteinExistence type="predicted"/>
<evidence type="ECO:0000313" key="8">
    <source>
        <dbReference type="EMBL" id="AXR80036.1"/>
    </source>
</evidence>
<sequence length="286" mass="30203">MSGPDSDGYEGGGKPDRDDVATDSSSVTIEDDGVVRWFLRSDDDTIVLVRDVVSSVAIVAVIGLLLFGVSGIWPPLVAVESGSMEPNMERGDLIFVVDTDRFVGDDPVEGTGVVPLEHAERNGDESFGKSGDVIVFKPNGDGHETPVIHRAHYWVEEGDNWVDEQADEEVIGDATCDDVPTCPANRDGFITKGDANGGYDQYRGGAQTDVVEPDWVTGKAQYRIPWLGYVRLFFDGLFSGLIAPISPANGPATIAIGIESASAQTTVGSSPTAAGSGVVTALTIGR</sequence>